<accession>A0A409W7S7</accession>
<comment type="caution">
    <text evidence="1">The sequence shown here is derived from an EMBL/GenBank/DDBJ whole genome shotgun (WGS) entry which is preliminary data.</text>
</comment>
<gene>
    <name evidence="1" type="ORF">CVT24_004648</name>
</gene>
<dbReference type="EMBL" id="NHTK01005743">
    <property type="protein sequence ID" value="PPQ74577.1"/>
    <property type="molecule type" value="Genomic_DNA"/>
</dbReference>
<evidence type="ECO:0000313" key="1">
    <source>
        <dbReference type="EMBL" id="PPQ74577.1"/>
    </source>
</evidence>
<protein>
    <submittedName>
        <fullName evidence="1">Uncharacterized protein</fullName>
    </submittedName>
</protein>
<organism evidence="1 2">
    <name type="scientific">Panaeolus cyanescens</name>
    <dbReference type="NCBI Taxonomy" id="181874"/>
    <lineage>
        <taxon>Eukaryota</taxon>
        <taxon>Fungi</taxon>
        <taxon>Dikarya</taxon>
        <taxon>Basidiomycota</taxon>
        <taxon>Agaricomycotina</taxon>
        <taxon>Agaricomycetes</taxon>
        <taxon>Agaricomycetidae</taxon>
        <taxon>Agaricales</taxon>
        <taxon>Agaricineae</taxon>
        <taxon>Galeropsidaceae</taxon>
        <taxon>Panaeolus</taxon>
    </lineage>
</organism>
<proteinExistence type="predicted"/>
<evidence type="ECO:0000313" key="2">
    <source>
        <dbReference type="Proteomes" id="UP000284842"/>
    </source>
</evidence>
<sequence>MSTSTKSTTTSKAQTETHCVTKVDKLTGMPVTEVTYTDEELARIPVLKVQDFDESDDPMIAEFMKQYHDYLFPVNKN</sequence>
<keyword evidence="2" id="KW-1185">Reference proteome</keyword>
<dbReference type="Proteomes" id="UP000284842">
    <property type="component" value="Unassembled WGS sequence"/>
</dbReference>
<dbReference type="AlphaFoldDB" id="A0A409W7S7"/>
<reference evidence="1 2" key="1">
    <citation type="journal article" date="2018" name="Evol. Lett.">
        <title>Horizontal gene cluster transfer increased hallucinogenic mushroom diversity.</title>
        <authorList>
            <person name="Reynolds H.T."/>
            <person name="Vijayakumar V."/>
            <person name="Gluck-Thaler E."/>
            <person name="Korotkin H.B."/>
            <person name="Matheny P.B."/>
            <person name="Slot J.C."/>
        </authorList>
    </citation>
    <scope>NUCLEOTIDE SEQUENCE [LARGE SCALE GENOMIC DNA]</scope>
    <source>
        <strain evidence="1 2">2629</strain>
    </source>
</reference>
<dbReference type="InParanoid" id="A0A409W7S7"/>
<name>A0A409W7S7_9AGAR</name>